<dbReference type="InterPro" id="IPR036680">
    <property type="entry name" value="SPOR-like_sf"/>
</dbReference>
<feature type="signal peptide" evidence="6">
    <location>
        <begin position="1"/>
        <end position="21"/>
    </location>
</feature>
<dbReference type="CDD" id="cd22268">
    <property type="entry name" value="DPBB_RlpA-like"/>
    <property type="match status" value="1"/>
</dbReference>
<comment type="function">
    <text evidence="4">Lytic transglycosylase with a strong preference for naked glycan strands that lack stem peptides.</text>
</comment>
<sequence>MKSAFVLIVTAACLLAGCAGGSGGSRYAMQHDSAPDGDFNASHIPDAVPRVEPPSRYGNPDSYVVRGKRYHVKASSQGYVERGLASWYGKKFHGHRTSSGETYDMYAMTAAHKTLPLPTYAEVTNLDNDKKIIVKINDRGPFHSQRIIDLSYAAARKLDITDKGTAPVQVRALDPRQPAAPVRVKTKTNSSRYIAARMGRQPDKTGHTAGSTTAQAAADNESIFIQVGAFSSRDNAEKLRARLTQRFDDLDVAAPFHEETRLYRVRIGPLPSREQADQLVEQLARSGLGSPRLVID</sequence>
<dbReference type="EMBL" id="SOQX01000001">
    <property type="protein sequence ID" value="TDY04334.1"/>
    <property type="molecule type" value="Genomic_DNA"/>
</dbReference>
<comment type="subcellular location">
    <subcellularLocation>
        <location evidence="4">Cell membrane</location>
        <topology evidence="4">Lipid-anchor</topology>
    </subcellularLocation>
</comment>
<keyword evidence="4" id="KW-0472">Membrane</keyword>
<keyword evidence="3 4" id="KW-0961">Cell wall biogenesis/degradation</keyword>
<dbReference type="FunFam" id="2.40.40.10:FF:000003">
    <property type="entry name" value="Endolytic peptidoglycan transglycosylase RlpA"/>
    <property type="match status" value="1"/>
</dbReference>
<evidence type="ECO:0000256" key="1">
    <source>
        <dbReference type="ARBA" id="ARBA00022729"/>
    </source>
</evidence>
<dbReference type="Gene3D" id="3.30.70.1070">
    <property type="entry name" value="Sporulation related repeat"/>
    <property type="match status" value="1"/>
</dbReference>
<keyword evidence="9" id="KW-1185">Reference proteome</keyword>
<feature type="chain" id="PRO_5021052736" description="Endolytic peptidoglycan transglycosylase RlpA" evidence="6">
    <location>
        <begin position="22"/>
        <end position="296"/>
    </location>
</feature>
<organism evidence="8 9">
    <name type="scientific">Thiohalophilus thiocyanatoxydans</name>
    <dbReference type="NCBI Taxonomy" id="381308"/>
    <lineage>
        <taxon>Bacteria</taxon>
        <taxon>Pseudomonadati</taxon>
        <taxon>Pseudomonadota</taxon>
        <taxon>Gammaproteobacteria</taxon>
        <taxon>Thiohalomonadales</taxon>
        <taxon>Thiohalophilaceae</taxon>
        <taxon>Thiohalophilus</taxon>
    </lineage>
</organism>
<evidence type="ECO:0000313" key="9">
    <source>
        <dbReference type="Proteomes" id="UP000294914"/>
    </source>
</evidence>
<evidence type="ECO:0000256" key="2">
    <source>
        <dbReference type="ARBA" id="ARBA00023239"/>
    </source>
</evidence>
<evidence type="ECO:0000259" key="7">
    <source>
        <dbReference type="PROSITE" id="PS51724"/>
    </source>
</evidence>
<dbReference type="NCBIfam" id="TIGR00413">
    <property type="entry name" value="rlpA"/>
    <property type="match status" value="1"/>
</dbReference>
<dbReference type="Pfam" id="PF05036">
    <property type="entry name" value="SPOR"/>
    <property type="match status" value="1"/>
</dbReference>
<evidence type="ECO:0000256" key="6">
    <source>
        <dbReference type="SAM" id="SignalP"/>
    </source>
</evidence>
<dbReference type="InterPro" id="IPR012997">
    <property type="entry name" value="RplA"/>
</dbReference>
<dbReference type="AlphaFoldDB" id="A0A4R8IV49"/>
<dbReference type="PROSITE" id="PS51724">
    <property type="entry name" value="SPOR"/>
    <property type="match status" value="1"/>
</dbReference>
<dbReference type="OrthoDB" id="9779128at2"/>
<dbReference type="Gene3D" id="2.40.40.10">
    <property type="entry name" value="RlpA-like domain"/>
    <property type="match status" value="1"/>
</dbReference>
<dbReference type="EC" id="4.2.2.-" evidence="4"/>
<dbReference type="Pfam" id="PF03330">
    <property type="entry name" value="DPBB_1"/>
    <property type="match status" value="1"/>
</dbReference>
<protein>
    <recommendedName>
        <fullName evidence="4">Endolytic peptidoglycan transglycosylase RlpA</fullName>
        <ecNumber evidence="4">4.2.2.-</ecNumber>
    </recommendedName>
</protein>
<comment type="similarity">
    <text evidence="4 5">Belongs to the RlpA family.</text>
</comment>
<name>A0A4R8IV49_9GAMM</name>
<dbReference type="InterPro" id="IPR034718">
    <property type="entry name" value="RlpA"/>
</dbReference>
<comment type="caution">
    <text evidence="8">The sequence shown here is derived from an EMBL/GenBank/DDBJ whole genome shotgun (WGS) entry which is preliminary data.</text>
</comment>
<keyword evidence="1 6" id="KW-0732">Signal</keyword>
<dbReference type="HAMAP" id="MF_02071">
    <property type="entry name" value="RlpA"/>
    <property type="match status" value="1"/>
</dbReference>
<keyword evidence="4" id="KW-0564">Palmitate</keyword>
<evidence type="ECO:0000256" key="4">
    <source>
        <dbReference type="HAMAP-Rule" id="MF_02071"/>
    </source>
</evidence>
<dbReference type="SUPFAM" id="SSF50685">
    <property type="entry name" value="Barwin-like endoglucanases"/>
    <property type="match status" value="1"/>
</dbReference>
<keyword evidence="4" id="KW-1003">Cell membrane</keyword>
<keyword evidence="4 8" id="KW-0449">Lipoprotein</keyword>
<accession>A0A4R8IV49</accession>
<dbReference type="InterPro" id="IPR036908">
    <property type="entry name" value="RlpA-like_sf"/>
</dbReference>
<dbReference type="GO" id="GO:0071555">
    <property type="term" value="P:cell wall organization"/>
    <property type="evidence" value="ECO:0007669"/>
    <property type="project" value="UniProtKB-KW"/>
</dbReference>
<dbReference type="GO" id="GO:0008932">
    <property type="term" value="F:lytic endotransglycosylase activity"/>
    <property type="evidence" value="ECO:0007669"/>
    <property type="project" value="UniProtKB-UniRule"/>
</dbReference>
<evidence type="ECO:0000313" key="8">
    <source>
        <dbReference type="EMBL" id="TDY04334.1"/>
    </source>
</evidence>
<dbReference type="PANTHER" id="PTHR34183:SF1">
    <property type="entry name" value="ENDOLYTIC PEPTIDOGLYCAN TRANSGLYCOSYLASE RLPA"/>
    <property type="match status" value="1"/>
</dbReference>
<dbReference type="SUPFAM" id="SSF110997">
    <property type="entry name" value="Sporulation related repeat"/>
    <property type="match status" value="1"/>
</dbReference>
<dbReference type="GO" id="GO:0000270">
    <property type="term" value="P:peptidoglycan metabolic process"/>
    <property type="evidence" value="ECO:0007669"/>
    <property type="project" value="UniProtKB-UniRule"/>
</dbReference>
<feature type="domain" description="SPOR" evidence="7">
    <location>
        <begin position="217"/>
        <end position="296"/>
    </location>
</feature>
<evidence type="ECO:0000256" key="5">
    <source>
        <dbReference type="RuleBase" id="RU003495"/>
    </source>
</evidence>
<evidence type="ECO:0000256" key="3">
    <source>
        <dbReference type="ARBA" id="ARBA00023316"/>
    </source>
</evidence>
<proteinExistence type="inferred from homology"/>
<gene>
    <name evidence="4" type="primary">rlpA</name>
    <name evidence="8" type="ORF">EDC23_0709</name>
</gene>
<reference evidence="8 9" key="1">
    <citation type="submission" date="2019-03" db="EMBL/GenBank/DDBJ databases">
        <title>Genomic Encyclopedia of Type Strains, Phase IV (KMG-IV): sequencing the most valuable type-strain genomes for metagenomic binning, comparative biology and taxonomic classification.</title>
        <authorList>
            <person name="Goeker M."/>
        </authorList>
    </citation>
    <scope>NUCLEOTIDE SEQUENCE [LARGE SCALE GENOMIC DNA]</scope>
    <source>
        <strain evidence="8 9">DSM 16326</strain>
    </source>
</reference>
<dbReference type="Proteomes" id="UP000294914">
    <property type="component" value="Unassembled WGS sequence"/>
</dbReference>
<dbReference type="PANTHER" id="PTHR34183">
    <property type="entry name" value="ENDOLYTIC PEPTIDOGLYCAN TRANSGLYCOSYLASE RLPA"/>
    <property type="match status" value="1"/>
</dbReference>
<dbReference type="InterPro" id="IPR009009">
    <property type="entry name" value="RlpA-like_DPBB"/>
</dbReference>
<dbReference type="InterPro" id="IPR007730">
    <property type="entry name" value="SPOR-like_dom"/>
</dbReference>
<dbReference type="GO" id="GO:0042834">
    <property type="term" value="F:peptidoglycan binding"/>
    <property type="evidence" value="ECO:0007669"/>
    <property type="project" value="InterPro"/>
</dbReference>
<keyword evidence="2 4" id="KW-0456">Lyase</keyword>
<dbReference type="GO" id="GO:0009279">
    <property type="term" value="C:cell outer membrane"/>
    <property type="evidence" value="ECO:0007669"/>
    <property type="project" value="TreeGrafter"/>
</dbReference>
<dbReference type="PROSITE" id="PS51257">
    <property type="entry name" value="PROKAR_LIPOPROTEIN"/>
    <property type="match status" value="1"/>
</dbReference>
<dbReference type="RefSeq" id="WP_134081152.1">
    <property type="nucleotide sequence ID" value="NZ_SOQX01000001.1"/>
</dbReference>
<dbReference type="GO" id="GO:0005886">
    <property type="term" value="C:plasma membrane"/>
    <property type="evidence" value="ECO:0007669"/>
    <property type="project" value="UniProtKB-SubCell"/>
</dbReference>